<sequence length="145" mass="17225">MLIEAEARYLKPEELSQLKSHILGWPKRQHVYRILREQESPMVSRTLNALKQEMPSLSGQVLDLCQRHLLLLLRHSAMAMLLQDEELLKERLIEWMEEEVRLYGLQSVYEIAYRIFQQELKDHLAPGELEFIRPFITQVQVALLF</sequence>
<keyword evidence="3" id="KW-0089">Bile pigment</keyword>
<protein>
    <submittedName>
        <fullName evidence="4">Uncharacterized protein</fullName>
    </submittedName>
</protein>
<keyword evidence="5" id="KW-1185">Reference proteome</keyword>
<comment type="similarity">
    <text evidence="1">Belongs to the phycobiliprotein family.</text>
</comment>
<comment type="caution">
    <text evidence="4">The sequence shown here is derived from an EMBL/GenBank/DDBJ whole genome shotgun (WGS) entry which is preliminary data.</text>
</comment>
<keyword evidence="2" id="KW-0157">Chromophore</keyword>
<dbReference type="Pfam" id="PF00502">
    <property type="entry name" value="Phycobilisome"/>
    <property type="match status" value="1"/>
</dbReference>
<name>A0ABT0C8U1_THEVL</name>
<proteinExistence type="inferred from homology"/>
<evidence type="ECO:0000256" key="3">
    <source>
        <dbReference type="ARBA" id="ARBA00023307"/>
    </source>
</evidence>
<gene>
    <name evidence="4" type="ORF">JX360_04605</name>
</gene>
<dbReference type="EMBL" id="JAFIRA010000007">
    <property type="protein sequence ID" value="MCJ2542190.1"/>
    <property type="molecule type" value="Genomic_DNA"/>
</dbReference>
<evidence type="ECO:0000313" key="5">
    <source>
        <dbReference type="Proteomes" id="UP000830835"/>
    </source>
</evidence>
<reference evidence="4" key="1">
    <citation type="submission" date="2021-02" db="EMBL/GenBank/DDBJ databases">
        <title>The CRISPR/cas machinery reduction and long-range gene transfer in the hot spring cyanobacterium Synechococcus.</title>
        <authorList>
            <person name="Dvorak P."/>
            <person name="Jahodarova E."/>
            <person name="Hasler P."/>
            <person name="Poulickova A."/>
        </authorList>
    </citation>
    <scope>NUCLEOTIDE SEQUENCE</scope>
    <source>
        <strain evidence="4">Rupite</strain>
    </source>
</reference>
<dbReference type="InterPro" id="IPR038719">
    <property type="entry name" value="Phycobilisome_asu/bsu_sf"/>
</dbReference>
<dbReference type="InterPro" id="IPR009050">
    <property type="entry name" value="Globin-like_sf"/>
</dbReference>
<organism evidence="4 5">
    <name type="scientific">Thermostichus vulcanus str. 'Rupite'</name>
    <dbReference type="NCBI Taxonomy" id="2813851"/>
    <lineage>
        <taxon>Bacteria</taxon>
        <taxon>Bacillati</taxon>
        <taxon>Cyanobacteriota</taxon>
        <taxon>Cyanophyceae</taxon>
        <taxon>Thermostichales</taxon>
        <taxon>Thermostichaceae</taxon>
        <taxon>Thermostichus</taxon>
    </lineage>
</organism>
<evidence type="ECO:0000256" key="2">
    <source>
        <dbReference type="ARBA" id="ARBA00022991"/>
    </source>
</evidence>
<dbReference type="Proteomes" id="UP000830835">
    <property type="component" value="Unassembled WGS sequence"/>
</dbReference>
<dbReference type="SUPFAM" id="SSF46458">
    <property type="entry name" value="Globin-like"/>
    <property type="match status" value="1"/>
</dbReference>
<accession>A0ABT0C8U1</accession>
<dbReference type="Gene3D" id="1.10.490.20">
    <property type="entry name" value="Phycocyanins"/>
    <property type="match status" value="1"/>
</dbReference>
<evidence type="ECO:0000256" key="1">
    <source>
        <dbReference type="ARBA" id="ARBA00008182"/>
    </source>
</evidence>
<dbReference type="InterPro" id="IPR012128">
    <property type="entry name" value="Phycobilisome_asu/bsu"/>
</dbReference>
<evidence type="ECO:0000313" key="4">
    <source>
        <dbReference type="EMBL" id="MCJ2542190.1"/>
    </source>
</evidence>